<dbReference type="InterPro" id="IPR019585">
    <property type="entry name" value="Rpn7/CSN1"/>
</dbReference>
<evidence type="ECO:0000313" key="10">
    <source>
        <dbReference type="Proteomes" id="UP000076842"/>
    </source>
</evidence>
<dbReference type="Proteomes" id="UP000076842">
    <property type="component" value="Unassembled WGS sequence"/>
</dbReference>
<evidence type="ECO:0000256" key="2">
    <source>
        <dbReference type="ARBA" id="ARBA00004496"/>
    </source>
</evidence>
<gene>
    <name evidence="9" type="ORF">CALCODRAFT_500339</name>
</gene>
<dbReference type="STRING" id="1353952.A0A165E4Y6"/>
<keyword evidence="5" id="KW-0736">Signalosome</keyword>
<dbReference type="EMBL" id="KV424022">
    <property type="protein sequence ID" value="KZT54104.1"/>
    <property type="molecule type" value="Genomic_DNA"/>
</dbReference>
<evidence type="ECO:0000259" key="8">
    <source>
        <dbReference type="PROSITE" id="PS50250"/>
    </source>
</evidence>
<comment type="subcellular location">
    <subcellularLocation>
        <location evidence="2">Cytoplasm</location>
    </subcellularLocation>
    <subcellularLocation>
        <location evidence="1">Nucleus</location>
    </subcellularLocation>
</comment>
<protein>
    <submittedName>
        <fullName evidence="9">PCI-domain-containing protein</fullName>
    </submittedName>
</protein>
<feature type="region of interest" description="Disordered" evidence="7">
    <location>
        <begin position="223"/>
        <end position="246"/>
    </location>
</feature>
<dbReference type="PANTHER" id="PTHR14145">
    <property type="entry name" value="26S PROTESOME SUBUNIT 6"/>
    <property type="match status" value="1"/>
</dbReference>
<dbReference type="OrthoDB" id="422427at2759"/>
<keyword evidence="6" id="KW-0539">Nucleus</keyword>
<dbReference type="InParanoid" id="A0A165E4Y6"/>
<dbReference type="SMART" id="SM00088">
    <property type="entry name" value="PINT"/>
    <property type="match status" value="1"/>
</dbReference>
<feature type="domain" description="PCI" evidence="8">
    <location>
        <begin position="266"/>
        <end position="435"/>
    </location>
</feature>
<evidence type="ECO:0000313" key="9">
    <source>
        <dbReference type="EMBL" id="KZT54104.1"/>
    </source>
</evidence>
<dbReference type="Pfam" id="PF01399">
    <property type="entry name" value="PCI"/>
    <property type="match status" value="1"/>
</dbReference>
<dbReference type="Gene3D" id="1.25.40.570">
    <property type="match status" value="1"/>
</dbReference>
<evidence type="ECO:0000256" key="6">
    <source>
        <dbReference type="ARBA" id="ARBA00023242"/>
    </source>
</evidence>
<keyword evidence="4" id="KW-0963">Cytoplasm</keyword>
<evidence type="ECO:0000256" key="4">
    <source>
        <dbReference type="ARBA" id="ARBA00022490"/>
    </source>
</evidence>
<dbReference type="InterPro" id="IPR036390">
    <property type="entry name" value="WH_DNA-bd_sf"/>
</dbReference>
<proteinExistence type="inferred from homology"/>
<dbReference type="PROSITE" id="PS50250">
    <property type="entry name" value="PCI"/>
    <property type="match status" value="1"/>
</dbReference>
<name>A0A165E4Y6_9BASI</name>
<dbReference type="GO" id="GO:0005737">
    <property type="term" value="C:cytoplasm"/>
    <property type="evidence" value="ECO:0007669"/>
    <property type="project" value="UniProtKB-SubCell"/>
</dbReference>
<dbReference type="SUPFAM" id="SSF46785">
    <property type="entry name" value="Winged helix' DNA-binding domain"/>
    <property type="match status" value="1"/>
</dbReference>
<dbReference type="InterPro" id="IPR045135">
    <property type="entry name" value="Rpn7_N"/>
</dbReference>
<dbReference type="FunCoup" id="A0A165E4Y6">
    <property type="interactions" value="525"/>
</dbReference>
<dbReference type="PANTHER" id="PTHR14145:SF2">
    <property type="entry name" value="COP9 SIGNALOSOME COMPLEX SUBUNIT 1"/>
    <property type="match status" value="1"/>
</dbReference>
<feature type="compositionally biased region" description="Basic and acidic residues" evidence="7">
    <location>
        <begin position="34"/>
        <end position="43"/>
    </location>
</feature>
<accession>A0A165E4Y6</accession>
<feature type="region of interest" description="Disordered" evidence="7">
    <location>
        <begin position="1"/>
        <end position="43"/>
    </location>
</feature>
<comment type="similarity">
    <text evidence="3">Belongs to the CSN1 family.</text>
</comment>
<reference evidence="9 10" key="1">
    <citation type="journal article" date="2016" name="Mol. Biol. Evol.">
        <title>Comparative Genomics of Early-Diverging Mushroom-Forming Fungi Provides Insights into the Origins of Lignocellulose Decay Capabilities.</title>
        <authorList>
            <person name="Nagy L.G."/>
            <person name="Riley R."/>
            <person name="Tritt A."/>
            <person name="Adam C."/>
            <person name="Daum C."/>
            <person name="Floudas D."/>
            <person name="Sun H."/>
            <person name="Yadav J.S."/>
            <person name="Pangilinan J."/>
            <person name="Larsson K.H."/>
            <person name="Matsuura K."/>
            <person name="Barry K."/>
            <person name="Labutti K."/>
            <person name="Kuo R."/>
            <person name="Ohm R.A."/>
            <person name="Bhattacharya S.S."/>
            <person name="Shirouzu T."/>
            <person name="Yoshinaga Y."/>
            <person name="Martin F.M."/>
            <person name="Grigoriev I.V."/>
            <person name="Hibbett D.S."/>
        </authorList>
    </citation>
    <scope>NUCLEOTIDE SEQUENCE [LARGE SCALE GENOMIC DNA]</scope>
    <source>
        <strain evidence="9 10">HHB12733</strain>
    </source>
</reference>
<feature type="compositionally biased region" description="Low complexity" evidence="7">
    <location>
        <begin position="14"/>
        <end position="24"/>
    </location>
</feature>
<evidence type="ECO:0000256" key="5">
    <source>
        <dbReference type="ARBA" id="ARBA00022790"/>
    </source>
</evidence>
<dbReference type="InterPro" id="IPR000717">
    <property type="entry name" value="PCI_dom"/>
</dbReference>
<organism evidence="9 10">
    <name type="scientific">Calocera cornea HHB12733</name>
    <dbReference type="NCBI Taxonomy" id="1353952"/>
    <lineage>
        <taxon>Eukaryota</taxon>
        <taxon>Fungi</taxon>
        <taxon>Dikarya</taxon>
        <taxon>Basidiomycota</taxon>
        <taxon>Agaricomycotina</taxon>
        <taxon>Dacrymycetes</taxon>
        <taxon>Dacrymycetales</taxon>
        <taxon>Dacrymycetaceae</taxon>
        <taxon>Calocera</taxon>
    </lineage>
</organism>
<evidence type="ECO:0000256" key="3">
    <source>
        <dbReference type="ARBA" id="ARBA00008793"/>
    </source>
</evidence>
<dbReference type="GO" id="GO:0008180">
    <property type="term" value="C:COP9 signalosome"/>
    <property type="evidence" value="ECO:0007669"/>
    <property type="project" value="UniProtKB-KW"/>
</dbReference>
<sequence>MVSTLSDEPEVEEQLAQQQEQLQPSTSAAASRDFMSRTKPEVKVDSDHPFDLETYISSYSGKTRARRLMHIASCCPTLAPQAYQLAISTLLTMRDPHAYMHAVAAYNQLPGVMQVDQDQAWIDRVRAENQNQREKLEVELRTYQSNMIKESIRMGHRDLGDFFRAIGDSGQAMKHYTKSREFSTTSQHVLEMCLSVLELLMEQESYNQLQNFVYKAESVIDPGTQNADAKGGPRKKPTNQTGMEDSPVVQSKLQVANALGYLGRGAYEQAARAFLQAGTQLGDWSKMITPGDMAVYASLCSLATLSRSAVKTLVLEDEKFRVYLEQEPYMRDILEAYMNSKFKAVLELLERHSARHLLDIHLWPHVQHLTTRIRRRAIILHFQPYASVQLSRMAETFGIPVAELEKEVIGLIQDGEIAARVDSTAKVLKAKIKDQRAALFSKALKVGEDAQAQSRKILLRMRLVQNNLIVHEPKGKMQPVVQSPTQPDIRMAD</sequence>
<dbReference type="AlphaFoldDB" id="A0A165E4Y6"/>
<keyword evidence="10" id="KW-1185">Reference proteome</keyword>
<dbReference type="Pfam" id="PF10602">
    <property type="entry name" value="RPN7"/>
    <property type="match status" value="1"/>
</dbReference>
<evidence type="ECO:0000256" key="7">
    <source>
        <dbReference type="SAM" id="MobiDB-lite"/>
    </source>
</evidence>
<evidence type="ECO:0000256" key="1">
    <source>
        <dbReference type="ARBA" id="ARBA00004123"/>
    </source>
</evidence>